<evidence type="ECO:0000313" key="3">
    <source>
        <dbReference type="Proteomes" id="UP001331936"/>
    </source>
</evidence>
<dbReference type="Gene3D" id="3.40.630.30">
    <property type="match status" value="1"/>
</dbReference>
<keyword evidence="3" id="KW-1185">Reference proteome</keyword>
<comment type="caution">
    <text evidence="2">The sequence shown here is derived from an EMBL/GenBank/DDBJ whole genome shotgun (WGS) entry which is preliminary data.</text>
</comment>
<name>A0ABU7JPJ3_9NOCA</name>
<dbReference type="EMBL" id="JAUZMZ010000029">
    <property type="protein sequence ID" value="MEE2031950.1"/>
    <property type="molecule type" value="Genomic_DNA"/>
</dbReference>
<organism evidence="2 3">
    <name type="scientific">Rhodococcus chondri</name>
    <dbReference type="NCBI Taxonomy" id="3065941"/>
    <lineage>
        <taxon>Bacteria</taxon>
        <taxon>Bacillati</taxon>
        <taxon>Actinomycetota</taxon>
        <taxon>Actinomycetes</taxon>
        <taxon>Mycobacteriales</taxon>
        <taxon>Nocardiaceae</taxon>
        <taxon>Rhodococcus</taxon>
    </lineage>
</organism>
<sequence length="229" mass="24799">MDIVDSRQVTPAQLGEFYDAVLAPSFPLSELAPRAELLAGLHDPAGAMRAALAVAATGEIIGGAVGEWFPDCRVLLVTYLATRPGQRGGGVGREVLRAVMAQWRRSIAPLLVVGEVEDPRHHRDNGFGDPVRRLRFYASEGAEVIDVPYFQPALRSDGDRVRNLLLMTFAVDPACRRDDGVDSATVRCFLERNLEGIEGHVGDDPETTALWAALAAPTVPLLDPRPLLL</sequence>
<dbReference type="Proteomes" id="UP001331936">
    <property type="component" value="Unassembled WGS sequence"/>
</dbReference>
<dbReference type="PROSITE" id="PS51186">
    <property type="entry name" value="GNAT"/>
    <property type="match status" value="1"/>
</dbReference>
<evidence type="ECO:0000313" key="2">
    <source>
        <dbReference type="EMBL" id="MEE2031950.1"/>
    </source>
</evidence>
<protein>
    <submittedName>
        <fullName evidence="2">GNAT family N-acetyltransferase</fullName>
    </submittedName>
</protein>
<proteinExistence type="predicted"/>
<dbReference type="InterPro" id="IPR000182">
    <property type="entry name" value="GNAT_dom"/>
</dbReference>
<accession>A0ABU7JPJ3</accession>
<gene>
    <name evidence="2" type="ORF">Q8814_07480</name>
</gene>
<reference evidence="2 3" key="1">
    <citation type="submission" date="2023-08" db="EMBL/GenBank/DDBJ databases">
        <authorList>
            <person name="Girao M."/>
            <person name="Carvalho M.F."/>
        </authorList>
    </citation>
    <scope>NUCLEOTIDE SEQUENCE [LARGE SCALE GENOMIC DNA]</scope>
    <source>
        <strain evidence="2 3">CC-R104</strain>
    </source>
</reference>
<dbReference type="RefSeq" id="WP_330151384.1">
    <property type="nucleotide sequence ID" value="NZ_JAUZMZ010000029.1"/>
</dbReference>
<feature type="domain" description="N-acetyltransferase" evidence="1">
    <location>
        <begin position="4"/>
        <end position="154"/>
    </location>
</feature>
<dbReference type="SUPFAM" id="SSF55729">
    <property type="entry name" value="Acyl-CoA N-acyltransferases (Nat)"/>
    <property type="match status" value="1"/>
</dbReference>
<dbReference type="InterPro" id="IPR016181">
    <property type="entry name" value="Acyl_CoA_acyltransferase"/>
</dbReference>
<evidence type="ECO:0000259" key="1">
    <source>
        <dbReference type="PROSITE" id="PS51186"/>
    </source>
</evidence>
<dbReference type="Pfam" id="PF00583">
    <property type="entry name" value="Acetyltransf_1"/>
    <property type="match status" value="1"/>
</dbReference>